<evidence type="ECO:0000256" key="1">
    <source>
        <dbReference type="ARBA" id="ARBA00000885"/>
    </source>
</evidence>
<dbReference type="EMBL" id="JMSN01000017">
    <property type="protein sequence ID" value="KDN51329.1"/>
    <property type="molecule type" value="Genomic_DNA"/>
</dbReference>
<dbReference type="PANTHER" id="PTHR45700">
    <property type="entry name" value="UBIQUITIN-PROTEIN LIGASE E3C"/>
    <property type="match status" value="1"/>
</dbReference>
<evidence type="ECO:0000256" key="2">
    <source>
        <dbReference type="ARBA" id="ARBA00012485"/>
    </source>
</evidence>
<feature type="active site" description="Glycyl thioester intermediate" evidence="5">
    <location>
        <position position="1335"/>
    </location>
</feature>
<dbReference type="EC" id="2.3.2.26" evidence="2"/>
<sequence>MDFNFTGIAKSRPAINLGGQLSSQTSASLAANARQQRQQREQLRRKEAAAQTVQRVWRGRRAAECTRRGWEADLGRLLAEIEARVAAEGTLACRSTEVRDQWLAATSLLVFATKAKAEHVVVDNSGRLERWCRLALTPMSRASSASASTATDADAADTQLPVVLYSFFESTSTARFDEARWRAFFLLSSVARRLEAAVQNPTLAKGSQMACCTFFKTLLFLAGQDPGTEKALRTIQIASPRPDVKCGMDQRLVGRLLRQGAWFSSLRRHLLTHSVDRKASPDTVSLCIQLCFAPFKVFTSPTQTGASGTSRANPIAIEADAGADADPTGLFPSPAEAYRLALRQFTEQIMTIPLLPKRIPLSSLTQLVAASPFNGIVGQLSSSDTLTLCDLHVVEQAHLLANFLALSAGRVPHITDGKTLKAYLESLTAMQDAVADSNVLAHIPASARRQERGKGKAGVASTPPASAAAGGQGKRMRAAVEMIEDEEEREHGHIYLAAGHGDQAMAPPGASTGAVAATEQEQLDDQTYRSLLILPSLTHINAIVAASNRFSASSRPALFRFLTSTLNAGWPIDIRDDMLSNILYSNSNPAAPPGMAAAGGDAARSAASATGGLVREIWRGWVRASPLATRLTASGGGTDAVPVTSQAGASSGLGGDAVGADVKAFLGTLGDPALANEWPALIVLCELYSRTLLTVGDDEFYPPSSASPSSSSPLRDAVTAPLAASRVLVSPASASSGGSSRNPLSLDEVVSLSALLRNLTFAMYWHEGNGSLATLQPIVSGLAASGAKRSQPPAGVATGGASGTSVSPFAPAQQQQQHVNEPDCLPGMKMSLLSLRTLFTKLLQQLYARDSRREFTPEGHWLMVSQFDMQAFIQTVIMEETELAGPAAGTAATDQVEEEDVDEDGDRRMGAGAQAHRLAANTRSDNMDGGDSDIPALPVSIRLRARRGRTQGLTARTLAFLSPRLGVLNNIPFVIPFEVRVEIFRQFIRNDAQRLGIEQHAFMRPRRHRIKVRRGHVADDGFAQLNLHGDMLKHPIEIAFIDEWGQEEAGIDGGGLFKEFLTSLVKEVFDTDRGLWCATNEQEIYPNPHSYAQTPESLEWYTFLGRILGKAMYEGILVDVKFASFFLSKWLGKQSYLDDLSSLGSLDKELYKGLIYLKNYPGDVEADLALNFTVTDEEFGVQHTTELVPGGSSIAVTRENRLSYIYRVSHYRLTAQIARQCRAFFNGLSEMIDPRWLRMMNREELRVIVSGADQPIDIDDLKANTVLAGYHEKDLAVEYFWNALATFDDTARRALLKFVTSCPSPPLLGFSQLNPKFAIQHSSDDSSRLPTASTCINLLKLPRYTSQGQCLEKLRYAIQANSGFDLS</sequence>
<feature type="region of interest" description="Disordered" evidence="7">
    <location>
        <begin position="445"/>
        <end position="474"/>
    </location>
</feature>
<dbReference type="InParanoid" id="A0A066WK06"/>
<keyword evidence="10" id="KW-1185">Reference proteome</keyword>
<keyword evidence="4 5" id="KW-0833">Ubl conjugation pathway</keyword>
<evidence type="ECO:0000313" key="9">
    <source>
        <dbReference type="EMBL" id="KDN51329.1"/>
    </source>
</evidence>
<keyword evidence="3" id="KW-0808">Transferase</keyword>
<evidence type="ECO:0000256" key="3">
    <source>
        <dbReference type="ARBA" id="ARBA00022679"/>
    </source>
</evidence>
<feature type="domain" description="HECT" evidence="8">
    <location>
        <begin position="1028"/>
        <end position="1367"/>
    </location>
</feature>
<dbReference type="GO" id="GO:0000209">
    <property type="term" value="P:protein polyubiquitination"/>
    <property type="evidence" value="ECO:0007669"/>
    <property type="project" value="InterPro"/>
</dbReference>
<evidence type="ECO:0000256" key="7">
    <source>
        <dbReference type="SAM" id="MobiDB-lite"/>
    </source>
</evidence>
<proteinExistence type="predicted"/>
<gene>
    <name evidence="9" type="ORF">K437DRAFT_272979</name>
</gene>
<comment type="caution">
    <text evidence="9">The sequence shown here is derived from an EMBL/GenBank/DDBJ whole genome shotgun (WGS) entry which is preliminary data.</text>
</comment>
<dbReference type="OrthoDB" id="8068875at2759"/>
<dbReference type="CDD" id="cd00078">
    <property type="entry name" value="HECTc"/>
    <property type="match status" value="1"/>
</dbReference>
<protein>
    <recommendedName>
        <fullName evidence="2">HECT-type E3 ubiquitin transferase</fullName>
        <ecNumber evidence="2">2.3.2.26</ecNumber>
    </recommendedName>
</protein>
<dbReference type="InterPro" id="IPR000569">
    <property type="entry name" value="HECT_dom"/>
</dbReference>
<feature type="region of interest" description="Disordered" evidence="7">
    <location>
        <begin position="789"/>
        <end position="821"/>
    </location>
</feature>
<dbReference type="FunFam" id="3.30.2160.10:FF:000002">
    <property type="entry name" value="Putative Ubiquitin-protein ligase E3C"/>
    <property type="match status" value="1"/>
</dbReference>
<feature type="region of interest" description="Disordered" evidence="7">
    <location>
        <begin position="885"/>
        <end position="907"/>
    </location>
</feature>
<dbReference type="RefSeq" id="XP_013244665.1">
    <property type="nucleotide sequence ID" value="XM_013389211.1"/>
</dbReference>
<dbReference type="Pfam" id="PF00632">
    <property type="entry name" value="HECT"/>
    <property type="match status" value="1"/>
</dbReference>
<evidence type="ECO:0000313" key="10">
    <source>
        <dbReference type="Proteomes" id="UP000027361"/>
    </source>
</evidence>
<dbReference type="Gene3D" id="3.30.2410.10">
    <property type="entry name" value="Hect, E3 ligase catalytic domain"/>
    <property type="match status" value="1"/>
</dbReference>
<dbReference type="GeneID" id="25266397"/>
<dbReference type="STRING" id="1037660.A0A066WK06"/>
<dbReference type="PANTHER" id="PTHR45700:SF2">
    <property type="entry name" value="UBIQUITIN-PROTEIN LIGASE E3C"/>
    <property type="match status" value="1"/>
</dbReference>
<dbReference type="OMA" id="LAWYRFI"/>
<dbReference type="SUPFAM" id="SSF56204">
    <property type="entry name" value="Hect, E3 ligase catalytic domain"/>
    <property type="match status" value="1"/>
</dbReference>
<dbReference type="Gene3D" id="3.30.2160.10">
    <property type="entry name" value="Hect, E3 ligase catalytic domain"/>
    <property type="match status" value="1"/>
</dbReference>
<dbReference type="HOGENOM" id="CLU_002173_2_4_1"/>
<reference evidence="9 10" key="1">
    <citation type="submission" date="2014-05" db="EMBL/GenBank/DDBJ databases">
        <title>Draft genome sequence of a rare smut relative, Tilletiaria anomala UBC 951.</title>
        <authorList>
            <consortium name="DOE Joint Genome Institute"/>
            <person name="Toome M."/>
            <person name="Kuo A."/>
            <person name="Henrissat B."/>
            <person name="Lipzen A."/>
            <person name="Tritt A."/>
            <person name="Yoshinaga Y."/>
            <person name="Zane M."/>
            <person name="Barry K."/>
            <person name="Grigoriev I.V."/>
            <person name="Spatafora J.W."/>
            <person name="Aimea M.C."/>
        </authorList>
    </citation>
    <scope>NUCLEOTIDE SEQUENCE [LARGE SCALE GENOMIC DNA]</scope>
    <source>
        <strain evidence="9 10">UBC 951</strain>
    </source>
</reference>
<evidence type="ECO:0000259" key="8">
    <source>
        <dbReference type="PROSITE" id="PS50237"/>
    </source>
</evidence>
<dbReference type="Gene3D" id="3.90.1750.10">
    <property type="entry name" value="Hect, E3 ligase catalytic domains"/>
    <property type="match status" value="1"/>
</dbReference>
<dbReference type="Proteomes" id="UP000027361">
    <property type="component" value="Unassembled WGS sequence"/>
</dbReference>
<dbReference type="InterPro" id="IPR035983">
    <property type="entry name" value="Hect_E3_ubiquitin_ligase"/>
</dbReference>
<feature type="compositionally biased region" description="Low complexity" evidence="7">
    <location>
        <begin position="457"/>
        <end position="469"/>
    </location>
</feature>
<name>A0A066WK06_TILAU</name>
<dbReference type="GO" id="GO:0006511">
    <property type="term" value="P:ubiquitin-dependent protein catabolic process"/>
    <property type="evidence" value="ECO:0007669"/>
    <property type="project" value="TreeGrafter"/>
</dbReference>
<comment type="catalytic activity">
    <reaction evidence="1">
        <text>S-ubiquitinyl-[E2 ubiquitin-conjugating enzyme]-L-cysteine + [acceptor protein]-L-lysine = [E2 ubiquitin-conjugating enzyme]-L-cysteine + N(6)-ubiquitinyl-[acceptor protein]-L-lysine.</text>
        <dbReference type="EC" id="2.3.2.26"/>
    </reaction>
</comment>
<dbReference type="GO" id="GO:0061630">
    <property type="term" value="F:ubiquitin protein ligase activity"/>
    <property type="evidence" value="ECO:0007669"/>
    <property type="project" value="UniProtKB-EC"/>
</dbReference>
<evidence type="ECO:0000256" key="4">
    <source>
        <dbReference type="ARBA" id="ARBA00022786"/>
    </source>
</evidence>
<accession>A0A066WK06</accession>
<feature type="coiled-coil region" evidence="6">
    <location>
        <begin position="26"/>
        <end position="53"/>
    </location>
</feature>
<dbReference type="PROSITE" id="PS50237">
    <property type="entry name" value="HECT"/>
    <property type="match status" value="1"/>
</dbReference>
<dbReference type="SMART" id="SM00119">
    <property type="entry name" value="HECTc"/>
    <property type="match status" value="1"/>
</dbReference>
<evidence type="ECO:0000256" key="6">
    <source>
        <dbReference type="SAM" id="Coils"/>
    </source>
</evidence>
<evidence type="ECO:0000256" key="5">
    <source>
        <dbReference type="PROSITE-ProRule" id="PRU00104"/>
    </source>
</evidence>
<dbReference type="InterPro" id="IPR044611">
    <property type="entry name" value="E3A/B/C-like"/>
</dbReference>
<feature type="compositionally biased region" description="Acidic residues" evidence="7">
    <location>
        <begin position="895"/>
        <end position="904"/>
    </location>
</feature>
<organism evidence="9 10">
    <name type="scientific">Tilletiaria anomala (strain ATCC 24038 / CBS 436.72 / UBC 951)</name>
    <dbReference type="NCBI Taxonomy" id="1037660"/>
    <lineage>
        <taxon>Eukaryota</taxon>
        <taxon>Fungi</taxon>
        <taxon>Dikarya</taxon>
        <taxon>Basidiomycota</taxon>
        <taxon>Ustilaginomycotina</taxon>
        <taxon>Exobasidiomycetes</taxon>
        <taxon>Georgefischeriales</taxon>
        <taxon>Tilletiariaceae</taxon>
        <taxon>Tilletiaria</taxon>
    </lineage>
</organism>
<keyword evidence="6" id="KW-0175">Coiled coil</keyword>